<dbReference type="OrthoDB" id="8549922at2"/>
<dbReference type="AlphaFoldDB" id="K1E718"/>
<dbReference type="Pfam" id="PF04101">
    <property type="entry name" value="Glyco_tran_28_C"/>
    <property type="match status" value="1"/>
</dbReference>
<accession>K1E718</accession>
<sequence>MGPVATHAPPRVVLMSSNGTGMGHLTRLLAYAQGLEGLDVRFLSMSTAVPVVGQLGHRYEYLPSRGSTGLRAATWRRLFLDRLVEYLRRTRPDVVVFDGTHPYAGMDLAREAVPGARWVWSRRAMWRPDRNVDQLAKESWFDLVLEPGDLAGASDRGATVGRDARRVGPVTLVDTTDLQDRATARRELGLPADAPLALVSLGAGNINDTRGDLGAVVAGLSALGVGACVTQAAIAEQAGTSLDVHHVQDFPISRRFAAFDLAVSAAGYNSFHENLRLGLPTLFVPNTRTNLDDQETRVEHAVRAGWALGATDLAAAPTQSLLADLLDRGPAMAATARAADPGNGAPAAADAIRELVSLPSTGAVR</sequence>
<dbReference type="Gene3D" id="3.40.50.2000">
    <property type="entry name" value="Glycogen Phosphorylase B"/>
    <property type="match status" value="2"/>
</dbReference>
<reference evidence="3 5" key="1">
    <citation type="journal article" date="2009" name="Int. J. Syst. Evol. Microbiol.">
        <title>Janibacter hoylei sp. nov., Bacillus isronensis sp. nov. and Bacillus aryabhattai sp. nov., isolated from cryotubes used for collecting air from the upper atmosphere.</title>
        <authorList>
            <person name="Shivaji S."/>
            <person name="Chaturvedi P."/>
            <person name="Begum Z."/>
            <person name="Pindi P.K."/>
            <person name="Manorama R."/>
            <person name="Padmanaban D.A."/>
            <person name="Shouche Y.S."/>
            <person name="Pawar S."/>
            <person name="Vaishampayan P."/>
            <person name="Dutt C.B."/>
            <person name="Datta G.N."/>
            <person name="Manchanda R.K."/>
            <person name="Rao U.R."/>
            <person name="Bhargava P.M."/>
            <person name="Narlikar J.V."/>
        </authorList>
    </citation>
    <scope>NUCLEOTIDE SEQUENCE [LARGE SCALE GENOMIC DNA]</scope>
    <source>
        <strain evidence="3 5">PVAS-1</strain>
    </source>
</reference>
<evidence type="ECO:0000313" key="5">
    <source>
        <dbReference type="Proteomes" id="UP000288711"/>
    </source>
</evidence>
<evidence type="ECO:0000313" key="4">
    <source>
        <dbReference type="Proteomes" id="UP000004474"/>
    </source>
</evidence>
<proteinExistence type="predicted"/>
<evidence type="ECO:0000259" key="1">
    <source>
        <dbReference type="Pfam" id="PF04101"/>
    </source>
</evidence>
<dbReference type="EMBL" id="PIPF01000010">
    <property type="protein sequence ID" value="RWU82742.1"/>
    <property type="molecule type" value="Genomic_DNA"/>
</dbReference>
<protein>
    <submittedName>
        <fullName evidence="3">UDP-N-acetylglucosamine--LPS N-acetylglucosamine transferase</fullName>
    </submittedName>
    <submittedName>
        <fullName evidence="2">UDP-N-acetylglucosamine:LPS N-acetylglucosamine transferase</fullName>
    </submittedName>
</protein>
<organism evidence="2 4">
    <name type="scientific">Janibacter hoylei PVAS-1</name>
    <dbReference type="NCBI Taxonomy" id="1210046"/>
    <lineage>
        <taxon>Bacteria</taxon>
        <taxon>Bacillati</taxon>
        <taxon>Actinomycetota</taxon>
        <taxon>Actinomycetes</taxon>
        <taxon>Micrococcales</taxon>
        <taxon>Intrasporangiaceae</taxon>
        <taxon>Janibacter</taxon>
    </lineage>
</organism>
<feature type="domain" description="Glycosyl transferase family 28 C-terminal" evidence="1">
    <location>
        <begin position="253"/>
        <end position="314"/>
    </location>
</feature>
<dbReference type="STRING" id="1210046.B277_09084"/>
<evidence type="ECO:0000313" key="2">
    <source>
        <dbReference type="EMBL" id="EKA61212.1"/>
    </source>
</evidence>
<evidence type="ECO:0000313" key="3">
    <source>
        <dbReference type="EMBL" id="RWU82742.1"/>
    </source>
</evidence>
<keyword evidence="2" id="KW-0808">Transferase</keyword>
<dbReference type="Proteomes" id="UP000288711">
    <property type="component" value="Unassembled WGS sequence"/>
</dbReference>
<gene>
    <name evidence="2" type="ORF">B277_09084</name>
    <name evidence="3" type="ORF">CWN80_11395</name>
</gene>
<keyword evidence="5" id="KW-1185">Reference proteome</keyword>
<dbReference type="PATRIC" id="fig|1210046.3.peg.1739"/>
<comment type="caution">
    <text evidence="2">The sequence shown here is derived from an EMBL/GenBank/DDBJ whole genome shotgun (WGS) entry which is preliminary data.</text>
</comment>
<reference evidence="2 4" key="2">
    <citation type="journal article" date="2012" name="J. Bacteriol.">
        <title>Genome Sequence of Janibacter hoylei MTCC8307, Isolated from the Stratospheric Air.</title>
        <authorList>
            <person name="Pawar S.P."/>
            <person name="Dhotre D.P."/>
            <person name="Shetty S.A."/>
            <person name="Chowdhury S.P."/>
            <person name="Chaudhari B.L."/>
            <person name="Shouche Y.S."/>
        </authorList>
    </citation>
    <scope>NUCLEOTIDE SEQUENCE [LARGE SCALE GENOMIC DNA]</scope>
    <source>
        <strain evidence="2 4">PVAS-1</strain>
    </source>
</reference>
<dbReference type="Proteomes" id="UP000004474">
    <property type="component" value="Unassembled WGS sequence"/>
</dbReference>
<reference evidence="3" key="3">
    <citation type="submission" date="2017-11" db="EMBL/GenBank/DDBJ databases">
        <authorList>
            <person name="Seuylemezian A."/>
            <person name="Cooper K."/>
            <person name="Vaishampayan P."/>
        </authorList>
    </citation>
    <scope>NUCLEOTIDE SEQUENCE</scope>
    <source>
        <strain evidence="3">PVAS-1</strain>
    </source>
</reference>
<dbReference type="eggNOG" id="COG4671">
    <property type="taxonomic scope" value="Bacteria"/>
</dbReference>
<dbReference type="InterPro" id="IPR007235">
    <property type="entry name" value="Glyco_trans_28_C"/>
</dbReference>
<name>K1E718_9MICO</name>
<dbReference type="RefSeq" id="WP_007927337.1">
    <property type="nucleotide sequence ID" value="NZ_ALWX01000039.1"/>
</dbReference>
<dbReference type="SUPFAM" id="SSF53756">
    <property type="entry name" value="UDP-Glycosyltransferase/glycogen phosphorylase"/>
    <property type="match status" value="1"/>
</dbReference>
<dbReference type="GO" id="GO:0016758">
    <property type="term" value="F:hexosyltransferase activity"/>
    <property type="evidence" value="ECO:0007669"/>
    <property type="project" value="InterPro"/>
</dbReference>
<dbReference type="EMBL" id="ALWX01000039">
    <property type="protein sequence ID" value="EKA61212.1"/>
    <property type="molecule type" value="Genomic_DNA"/>
</dbReference>